<reference evidence="5" key="3">
    <citation type="submission" date="2020-05" db="EMBL/GenBank/DDBJ databases">
        <title>Electrophorus electricus (electric eel) genome, fEleEle1, primary haplotype.</title>
        <authorList>
            <person name="Myers G."/>
            <person name="Meyer A."/>
            <person name="Fedrigo O."/>
            <person name="Formenti G."/>
            <person name="Rhie A."/>
            <person name="Tracey A."/>
            <person name="Sims Y."/>
            <person name="Jarvis E.D."/>
        </authorList>
    </citation>
    <scope>NUCLEOTIDE SEQUENCE [LARGE SCALE GENOMIC DNA]</scope>
</reference>
<dbReference type="GO" id="GO:0050804">
    <property type="term" value="P:modulation of chemical synaptic transmission"/>
    <property type="evidence" value="ECO:0007669"/>
    <property type="project" value="TreeGrafter"/>
</dbReference>
<keyword evidence="6" id="KW-1185">Reference proteome</keyword>
<dbReference type="Ensembl" id="ENSEEET00000004324.2">
    <property type="protein sequence ID" value="ENSEEEP00000004264.1"/>
    <property type="gene ID" value="ENSEEEG00000002251.2"/>
</dbReference>
<protein>
    <recommendedName>
        <fullName evidence="2">Neurotrophin-4</fullName>
    </recommendedName>
</protein>
<dbReference type="PROSITE" id="PS50270">
    <property type="entry name" value="NGF_2"/>
    <property type="match status" value="1"/>
</dbReference>
<feature type="domain" description="Nerve growth factor-related" evidence="4">
    <location>
        <begin position="12"/>
        <end position="127"/>
    </location>
</feature>
<dbReference type="GO" id="GO:0048812">
    <property type="term" value="P:neuron projection morphogenesis"/>
    <property type="evidence" value="ECO:0007669"/>
    <property type="project" value="TreeGrafter"/>
</dbReference>
<dbReference type="SMART" id="SM00140">
    <property type="entry name" value="NGF"/>
    <property type="match status" value="1"/>
</dbReference>
<dbReference type="GO" id="GO:0005163">
    <property type="term" value="F:nerve growth factor receptor binding"/>
    <property type="evidence" value="ECO:0007669"/>
    <property type="project" value="TreeGrafter"/>
</dbReference>
<sequence>RHTLSRHKRQLEHVGPERSVCESISRWVMDRRTAIDSHWHNVTVLNKFPTKKGMLAQYFYETKCRGPDHRGARVEHGVAGAGCLGVDKKHWVSECQTKQSFVRAFTSDNVRGTGWRWIRIDSSCVCVLYSRNHKRRGTR</sequence>
<evidence type="ECO:0000259" key="4">
    <source>
        <dbReference type="SMART" id="SM00140"/>
    </source>
</evidence>
<dbReference type="GO" id="GO:0008021">
    <property type="term" value="C:synaptic vesicle"/>
    <property type="evidence" value="ECO:0007669"/>
    <property type="project" value="TreeGrafter"/>
</dbReference>
<dbReference type="AlphaFoldDB" id="A0A4W4DXR1"/>
<dbReference type="Proteomes" id="UP000314983">
    <property type="component" value="Chromosome 1"/>
</dbReference>
<dbReference type="PANTHER" id="PTHR11589:SF8">
    <property type="entry name" value="NEUROTROPHIN-4"/>
    <property type="match status" value="1"/>
</dbReference>
<dbReference type="GO" id="GO:0043524">
    <property type="term" value="P:negative regulation of neuron apoptotic process"/>
    <property type="evidence" value="ECO:0007669"/>
    <property type="project" value="TreeGrafter"/>
</dbReference>
<dbReference type="GO" id="GO:0007169">
    <property type="term" value="P:cell surface receptor protein tyrosine kinase signaling pathway"/>
    <property type="evidence" value="ECO:0007669"/>
    <property type="project" value="TreeGrafter"/>
</dbReference>
<dbReference type="GO" id="GO:0038180">
    <property type="term" value="P:nerve growth factor signaling pathway"/>
    <property type="evidence" value="ECO:0007669"/>
    <property type="project" value="TreeGrafter"/>
</dbReference>
<dbReference type="Gene3D" id="2.10.90.10">
    <property type="entry name" value="Cystine-knot cytokines"/>
    <property type="match status" value="1"/>
</dbReference>
<dbReference type="InterPro" id="IPR020408">
    <property type="entry name" value="Nerve_growth_factor-like"/>
</dbReference>
<proteinExistence type="inferred from homology"/>
<dbReference type="SUPFAM" id="SSF57501">
    <property type="entry name" value="Cystine-knot cytokines"/>
    <property type="match status" value="1"/>
</dbReference>
<dbReference type="InterPro" id="IPR029034">
    <property type="entry name" value="Cystine-knot_cytokine"/>
</dbReference>
<evidence type="ECO:0000256" key="1">
    <source>
        <dbReference type="ARBA" id="ARBA00010783"/>
    </source>
</evidence>
<dbReference type="PRINTS" id="PR00268">
    <property type="entry name" value="NGF"/>
</dbReference>
<dbReference type="GO" id="GO:0008083">
    <property type="term" value="F:growth factor activity"/>
    <property type="evidence" value="ECO:0007669"/>
    <property type="project" value="UniProtKB-KW"/>
</dbReference>
<reference evidence="6" key="2">
    <citation type="journal article" date="2017" name="Sci. Adv.">
        <title>A tail of two voltages: Proteomic comparison of the three electric organs of the electric eel.</title>
        <authorList>
            <person name="Traeger L.L."/>
            <person name="Sabat G."/>
            <person name="Barrett-Wilt G.A."/>
            <person name="Wells G.B."/>
            <person name="Sussman M.R."/>
        </authorList>
    </citation>
    <scope>NUCLEOTIDE SEQUENCE [LARGE SCALE GENOMIC DNA]</scope>
</reference>
<dbReference type="GO" id="GO:0030424">
    <property type="term" value="C:axon"/>
    <property type="evidence" value="ECO:0007669"/>
    <property type="project" value="TreeGrafter"/>
</dbReference>
<reference evidence="5" key="5">
    <citation type="submission" date="2025-09" db="UniProtKB">
        <authorList>
            <consortium name="Ensembl"/>
        </authorList>
    </citation>
    <scope>IDENTIFICATION</scope>
</reference>
<accession>A0A4W4DXR1</accession>
<dbReference type="PANTHER" id="PTHR11589">
    <property type="entry name" value="NERVE GROWTH FACTOR NGF -RELATED"/>
    <property type="match status" value="1"/>
</dbReference>
<evidence type="ECO:0000313" key="6">
    <source>
        <dbReference type="Proteomes" id="UP000314983"/>
    </source>
</evidence>
<evidence type="ECO:0000256" key="2">
    <source>
        <dbReference type="ARBA" id="ARBA00018008"/>
    </source>
</evidence>
<dbReference type="PROSITE" id="PS00248">
    <property type="entry name" value="NGF_1"/>
    <property type="match status" value="1"/>
</dbReference>
<dbReference type="InterPro" id="IPR002072">
    <property type="entry name" value="Nerve_growth_factor-rel"/>
</dbReference>
<gene>
    <name evidence="5" type="primary">NTF4</name>
</gene>
<keyword evidence="3" id="KW-0339">Growth factor</keyword>
<dbReference type="GO" id="GO:0021675">
    <property type="term" value="P:nerve development"/>
    <property type="evidence" value="ECO:0007669"/>
    <property type="project" value="TreeGrafter"/>
</dbReference>
<dbReference type="InterPro" id="IPR019846">
    <property type="entry name" value="Nerve_growth_factor_CS"/>
</dbReference>
<comment type="similarity">
    <text evidence="1">Belongs to the NGF-beta family.</text>
</comment>
<evidence type="ECO:0000313" key="5">
    <source>
        <dbReference type="Ensembl" id="ENSEEEP00000004264.1"/>
    </source>
</evidence>
<dbReference type="STRING" id="8005.ENSEEEP00000004264"/>
<dbReference type="Pfam" id="PF00243">
    <property type="entry name" value="NGF"/>
    <property type="match status" value="1"/>
</dbReference>
<dbReference type="OMA" id="CESINIW"/>
<reference evidence="6" key="1">
    <citation type="journal article" date="2014" name="Science">
        <title>Nonhuman genetics. Genomic basis for the convergent evolution of electric organs.</title>
        <authorList>
            <person name="Gallant J.R."/>
            <person name="Traeger L.L."/>
            <person name="Volkening J.D."/>
            <person name="Moffett H."/>
            <person name="Chen P.H."/>
            <person name="Novina C.D."/>
            <person name="Phillips G.N.Jr."/>
            <person name="Anand R."/>
            <person name="Wells G.B."/>
            <person name="Pinch M."/>
            <person name="Guth R."/>
            <person name="Unguez G.A."/>
            <person name="Albert J.S."/>
            <person name="Zakon H.H."/>
            <person name="Samanta M.P."/>
            <person name="Sussman M.R."/>
        </authorList>
    </citation>
    <scope>NUCLEOTIDE SEQUENCE [LARGE SCALE GENOMIC DNA]</scope>
</reference>
<dbReference type="GO" id="GO:0030425">
    <property type="term" value="C:dendrite"/>
    <property type="evidence" value="ECO:0007669"/>
    <property type="project" value="TreeGrafter"/>
</dbReference>
<reference evidence="5" key="4">
    <citation type="submission" date="2025-08" db="UniProtKB">
        <authorList>
            <consortium name="Ensembl"/>
        </authorList>
    </citation>
    <scope>IDENTIFICATION</scope>
</reference>
<dbReference type="GeneTree" id="ENSGT00390000007725"/>
<organism evidence="5 6">
    <name type="scientific">Electrophorus electricus</name>
    <name type="common">Electric eel</name>
    <name type="synonym">Gymnotus electricus</name>
    <dbReference type="NCBI Taxonomy" id="8005"/>
    <lineage>
        <taxon>Eukaryota</taxon>
        <taxon>Metazoa</taxon>
        <taxon>Chordata</taxon>
        <taxon>Craniata</taxon>
        <taxon>Vertebrata</taxon>
        <taxon>Euteleostomi</taxon>
        <taxon>Actinopterygii</taxon>
        <taxon>Neopterygii</taxon>
        <taxon>Teleostei</taxon>
        <taxon>Ostariophysi</taxon>
        <taxon>Gymnotiformes</taxon>
        <taxon>Gymnotoidei</taxon>
        <taxon>Gymnotidae</taxon>
        <taxon>Electrophorus</taxon>
    </lineage>
</organism>
<dbReference type="GO" id="GO:0005615">
    <property type="term" value="C:extracellular space"/>
    <property type="evidence" value="ECO:0007669"/>
    <property type="project" value="TreeGrafter"/>
</dbReference>
<evidence type="ECO:0000256" key="3">
    <source>
        <dbReference type="ARBA" id="ARBA00023030"/>
    </source>
</evidence>
<name>A0A4W4DXR1_ELEEL</name>